<feature type="region of interest" description="Disordered" evidence="3">
    <location>
        <begin position="499"/>
        <end position="522"/>
    </location>
</feature>
<evidence type="ECO:0000313" key="5">
    <source>
        <dbReference type="EMBL" id="EDO30495.1"/>
    </source>
</evidence>
<dbReference type="GO" id="GO:0043122">
    <property type="term" value="P:regulation of canonical NF-kappaB signal transduction"/>
    <property type="evidence" value="ECO:0007669"/>
    <property type="project" value="UniProtKB-ARBA"/>
</dbReference>
<dbReference type="OMA" id="RAYNIQE"/>
<feature type="compositionally biased region" description="Polar residues" evidence="3">
    <location>
        <begin position="90"/>
        <end position="103"/>
    </location>
</feature>
<dbReference type="STRING" id="45351.A7T0M5"/>
<feature type="coiled-coil region" evidence="2">
    <location>
        <begin position="5"/>
        <end position="63"/>
    </location>
</feature>
<dbReference type="eggNOG" id="ENOG502QPYT">
    <property type="taxonomic scope" value="Eukaryota"/>
</dbReference>
<evidence type="ECO:0000259" key="4">
    <source>
        <dbReference type="Pfam" id="PF16516"/>
    </source>
</evidence>
<feature type="compositionally biased region" description="Low complexity" evidence="3">
    <location>
        <begin position="289"/>
        <end position="303"/>
    </location>
</feature>
<dbReference type="AlphaFoldDB" id="A7T0M5"/>
<organism evidence="5 6">
    <name type="scientific">Nematostella vectensis</name>
    <name type="common">Starlet sea anemone</name>
    <dbReference type="NCBI Taxonomy" id="45351"/>
    <lineage>
        <taxon>Eukaryota</taxon>
        <taxon>Metazoa</taxon>
        <taxon>Cnidaria</taxon>
        <taxon>Anthozoa</taxon>
        <taxon>Hexacorallia</taxon>
        <taxon>Actiniaria</taxon>
        <taxon>Edwardsiidae</taxon>
        <taxon>Nematostella</taxon>
    </lineage>
</organism>
<feature type="region of interest" description="Disordered" evidence="3">
    <location>
        <begin position="69"/>
        <end position="103"/>
    </location>
</feature>
<feature type="coiled-coil region" evidence="2">
    <location>
        <begin position="158"/>
        <end position="192"/>
    </location>
</feature>
<reference evidence="5 6" key="1">
    <citation type="journal article" date="2007" name="Science">
        <title>Sea anemone genome reveals ancestral eumetazoan gene repertoire and genomic organization.</title>
        <authorList>
            <person name="Putnam N.H."/>
            <person name="Srivastava M."/>
            <person name="Hellsten U."/>
            <person name="Dirks B."/>
            <person name="Chapman J."/>
            <person name="Salamov A."/>
            <person name="Terry A."/>
            <person name="Shapiro H."/>
            <person name="Lindquist E."/>
            <person name="Kapitonov V.V."/>
            <person name="Jurka J."/>
            <person name="Genikhovich G."/>
            <person name="Grigoriev I.V."/>
            <person name="Lucas S.M."/>
            <person name="Steele R.E."/>
            <person name="Finnerty J.R."/>
            <person name="Technau U."/>
            <person name="Martindale M.Q."/>
            <person name="Rokhsar D.S."/>
        </authorList>
    </citation>
    <scope>NUCLEOTIDE SEQUENCE [LARGE SCALE GENOMIC DNA]</scope>
    <source>
        <strain evidence="6">CH2 X CH6</strain>
    </source>
</reference>
<feature type="coiled-coil region" evidence="2">
    <location>
        <begin position="333"/>
        <end position="370"/>
    </location>
</feature>
<feature type="coiled-coil region" evidence="2">
    <location>
        <begin position="251"/>
        <end position="278"/>
    </location>
</feature>
<feature type="compositionally biased region" description="Low complexity" evidence="3">
    <location>
        <begin position="651"/>
        <end position="664"/>
    </location>
</feature>
<feature type="compositionally biased region" description="Polar residues" evidence="3">
    <location>
        <begin position="507"/>
        <end position="522"/>
    </location>
</feature>
<dbReference type="PANTHER" id="PTHR31882:SF11">
    <property type="entry name" value="HDA1 COMPLEX SUBUNIT 2"/>
    <property type="match status" value="1"/>
</dbReference>
<dbReference type="EMBL" id="DS470037">
    <property type="protein sequence ID" value="EDO30495.1"/>
    <property type="molecule type" value="Genomic_DNA"/>
</dbReference>
<proteinExistence type="predicted"/>
<protein>
    <recommendedName>
        <fullName evidence="4">NF-kappa-B essential modulator NEMO CC2-LZ domain-containing protein</fullName>
    </recommendedName>
</protein>
<accession>A7T0M5</accession>
<dbReference type="PANTHER" id="PTHR31882">
    <property type="entry name" value="TNFAIP3-INTERACTING PROTEIN COILED COIL FAMILY MEMBER"/>
    <property type="match status" value="1"/>
</dbReference>
<dbReference type="Gene3D" id="1.20.5.990">
    <property type="entry name" value="Nemo cc2-lz domain - 1d5 darpin complex"/>
    <property type="match status" value="1"/>
</dbReference>
<sequence>MQKDSNTASKEYRLIQLQIERLQQENKMLKLRAQGVSVLGKVLQESHKENSNLKQEVLELKTQLEHGGVSPLHSLSLPQQPDPATHDQQKSTSMPQVQTATEQTARCYLSKPGDKSFHSLQESFGSNTFEYVNLPKPDHELKLEYSMTSLALGADLHIKELKSKFGTLKEELDELIQQVAAALEQAKKFSGQTEDAEHIMMLARLLGRLEKQGKEATTRESHLLGLATEEEQLKEKFHAIETEQLSQEKVITALRKQMEEEKQEFERVREEVRFMDEVVMVKKEDIPSTRSLTSSSFTSASSESSKKAPGLQYQELHLQGHAQAGTSKSCNCDAEYKRQLEHLQEQLEQVRNERNEAIRLKEEIVDVNHAWDVQYRKLEVETNNQIGDLKKQLEILKSGDQQKRFDTLWVKAKSMMDEETKHKENAIKRSKEFEERSHYFESQCSTLAKELEQRNNTIIMLEAKLREPATSPSGWTDTQSFWDQVGQQQKFPSALPSAPLTERVEPQVSQEESLPPASFTQGTPADIINEIEVLKQQLRVYADDFTSERQDRERVQAEKEKISEQLKAVKEQVLALEEQLRIYEEDFRRERQEKERLQRQLQLSPGARAMYVTQREDDESVSRKAQAVAERQARLRNLREQYDMEERRLMQQEQELQQASQARQPYESTYPPYGRDKRRPYVPQWRQQPLRARGISEIFRGAEVIPDTGVGEEVVDSAGSQPKSPPSSPLSCPRCLKKFPKGDHSGLNAHVDKCID</sequence>
<feature type="compositionally biased region" description="Basic and acidic residues" evidence="3">
    <location>
        <begin position="740"/>
        <end position="756"/>
    </location>
</feature>
<evidence type="ECO:0000313" key="6">
    <source>
        <dbReference type="Proteomes" id="UP000001593"/>
    </source>
</evidence>
<dbReference type="InParanoid" id="A7T0M5"/>
<gene>
    <name evidence="5" type="ORF">NEMVEDRAFT_v1g248372</name>
</gene>
<evidence type="ECO:0000256" key="3">
    <source>
        <dbReference type="SAM" id="MobiDB-lite"/>
    </source>
</evidence>
<evidence type="ECO:0000256" key="1">
    <source>
        <dbReference type="ARBA" id="ARBA00023054"/>
    </source>
</evidence>
<dbReference type="GO" id="GO:0006357">
    <property type="term" value="P:regulation of transcription by RNA polymerase II"/>
    <property type="evidence" value="ECO:0000318"/>
    <property type="project" value="GO_Central"/>
</dbReference>
<dbReference type="HOGENOM" id="CLU_368556_0_0_1"/>
<keyword evidence="1 2" id="KW-0175">Coiled coil</keyword>
<feature type="domain" description="NF-kappa-B essential modulator NEMO CC2-LZ" evidence="4">
    <location>
        <begin position="527"/>
        <end position="576"/>
    </location>
</feature>
<dbReference type="GO" id="GO:0005737">
    <property type="term" value="C:cytoplasm"/>
    <property type="evidence" value="ECO:0007669"/>
    <property type="project" value="UniProtKB-ARBA"/>
</dbReference>
<feature type="coiled-coil region" evidence="2">
    <location>
        <begin position="552"/>
        <end position="600"/>
    </location>
</feature>
<dbReference type="Pfam" id="PF16516">
    <property type="entry name" value="CC2-LZ"/>
    <property type="match status" value="1"/>
</dbReference>
<name>A7T0M5_NEMVE</name>
<keyword evidence="6" id="KW-1185">Reference proteome</keyword>
<feature type="region of interest" description="Disordered" evidence="3">
    <location>
        <begin position="289"/>
        <end position="309"/>
    </location>
</feature>
<feature type="region of interest" description="Disordered" evidence="3">
    <location>
        <begin position="707"/>
        <end position="756"/>
    </location>
</feature>
<dbReference type="GO" id="GO:0071222">
    <property type="term" value="P:cellular response to lipopolysaccharide"/>
    <property type="evidence" value="ECO:0000318"/>
    <property type="project" value="GO_Central"/>
</dbReference>
<evidence type="ECO:0000256" key="2">
    <source>
        <dbReference type="SAM" id="Coils"/>
    </source>
</evidence>
<dbReference type="InterPro" id="IPR032419">
    <property type="entry name" value="CC2-LZ_dom"/>
</dbReference>
<dbReference type="Proteomes" id="UP000001593">
    <property type="component" value="Unassembled WGS sequence"/>
</dbReference>
<feature type="region of interest" description="Disordered" evidence="3">
    <location>
        <begin position="651"/>
        <end position="679"/>
    </location>
</feature>